<proteinExistence type="predicted"/>
<comment type="caution">
    <text evidence="1">The sequence shown here is derived from an EMBL/GenBank/DDBJ whole genome shotgun (WGS) entry which is preliminary data.</text>
</comment>
<evidence type="ECO:0000313" key="2">
    <source>
        <dbReference type="Proteomes" id="UP000887159"/>
    </source>
</evidence>
<organism evidence="1 2">
    <name type="scientific">Trichonephila clavipes</name>
    <name type="common">Golden silk orbweaver</name>
    <name type="synonym">Nephila clavipes</name>
    <dbReference type="NCBI Taxonomy" id="2585209"/>
    <lineage>
        <taxon>Eukaryota</taxon>
        <taxon>Metazoa</taxon>
        <taxon>Ecdysozoa</taxon>
        <taxon>Arthropoda</taxon>
        <taxon>Chelicerata</taxon>
        <taxon>Arachnida</taxon>
        <taxon>Araneae</taxon>
        <taxon>Araneomorphae</taxon>
        <taxon>Entelegynae</taxon>
        <taxon>Araneoidea</taxon>
        <taxon>Nephilidae</taxon>
        <taxon>Trichonephila</taxon>
    </lineage>
</organism>
<evidence type="ECO:0000313" key="1">
    <source>
        <dbReference type="EMBL" id="GFY22568.1"/>
    </source>
</evidence>
<dbReference type="PANTHER" id="PTHR46888">
    <property type="entry name" value="ZINC KNUCKLE DOMAINCONTAINING PROTEIN-RELATED"/>
    <property type="match status" value="1"/>
</dbReference>
<accession>A0A8X6VU69</accession>
<sequence>MVLPAGQGQVPHPSIVPEVFTINQLWNDRCTWPWGHCLLSELREWSLQTVLFEGDARNRWRDGPVCPAVDKELWRLGPDGSAVRSVGCKCLPFLLVKCAREVPAFRFFPEKDKEEVSSVSTCNVKFVGGYLGGKREARELKERQETREYELERLRLSNATETDSVSSADLEGQGVNRRVNLKDLVPKFDAKNADINLFFEIFERQAIKEKVAEDRWVSQLIPLLPIEIAEIVAKEPLEKSDDYPHTKNLLLARFQLTPIALRDRFESHQRRPGAMWADLVFELRSYLDNWLAWMKVGAFAALKELLVTEQIKKSTK</sequence>
<name>A0A8X6VU69_TRICX</name>
<dbReference type="PANTHER" id="PTHR46888:SF1">
    <property type="entry name" value="RIBONUCLEASE H"/>
    <property type="match status" value="1"/>
</dbReference>
<dbReference type="Proteomes" id="UP000887159">
    <property type="component" value="Unassembled WGS sequence"/>
</dbReference>
<protein>
    <submittedName>
        <fullName evidence="1">Uncharacterized protein</fullName>
    </submittedName>
</protein>
<gene>
    <name evidence="1" type="primary">AVEN_177654_1</name>
    <name evidence="1" type="ORF">TNCV_2178291</name>
</gene>
<dbReference type="EMBL" id="BMAU01021361">
    <property type="protein sequence ID" value="GFY22568.1"/>
    <property type="molecule type" value="Genomic_DNA"/>
</dbReference>
<reference evidence="1" key="1">
    <citation type="submission" date="2020-08" db="EMBL/GenBank/DDBJ databases">
        <title>Multicomponent nature underlies the extraordinary mechanical properties of spider dragline silk.</title>
        <authorList>
            <person name="Kono N."/>
            <person name="Nakamura H."/>
            <person name="Mori M."/>
            <person name="Yoshida Y."/>
            <person name="Ohtoshi R."/>
            <person name="Malay A.D."/>
            <person name="Moran D.A.P."/>
            <person name="Tomita M."/>
            <person name="Numata K."/>
            <person name="Arakawa K."/>
        </authorList>
    </citation>
    <scope>NUCLEOTIDE SEQUENCE</scope>
</reference>
<dbReference type="AlphaFoldDB" id="A0A8X6VU69"/>
<keyword evidence="2" id="KW-1185">Reference proteome</keyword>